<evidence type="ECO:0000256" key="7">
    <source>
        <dbReference type="ARBA" id="ARBA00022989"/>
    </source>
</evidence>
<dbReference type="FunFam" id="3.40.50.300:FF:000205">
    <property type="entry name" value="ABC transporter B family member 4"/>
    <property type="match status" value="1"/>
</dbReference>
<dbReference type="GO" id="GO:0090374">
    <property type="term" value="P:oligopeptide export from mitochondrion"/>
    <property type="evidence" value="ECO:0007669"/>
    <property type="project" value="TreeGrafter"/>
</dbReference>
<feature type="compositionally biased region" description="Basic and acidic residues" evidence="9">
    <location>
        <begin position="17"/>
        <end position="35"/>
    </location>
</feature>
<feature type="transmembrane region" description="Helical" evidence="10">
    <location>
        <begin position="289"/>
        <end position="310"/>
    </location>
</feature>
<dbReference type="EMBL" id="CAKOGP040001781">
    <property type="protein sequence ID" value="CAJ1951172.1"/>
    <property type="molecule type" value="Genomic_DNA"/>
</dbReference>
<keyword evidence="8 10" id="KW-0472">Membrane</keyword>
<feature type="transmembrane region" description="Helical" evidence="10">
    <location>
        <begin position="55"/>
        <end position="82"/>
    </location>
</feature>
<evidence type="ECO:0000256" key="2">
    <source>
        <dbReference type="ARBA" id="ARBA00007577"/>
    </source>
</evidence>
<dbReference type="InterPro" id="IPR027417">
    <property type="entry name" value="P-loop_NTPase"/>
</dbReference>
<feature type="transmembrane region" description="Helical" evidence="10">
    <location>
        <begin position="1272"/>
        <end position="1293"/>
    </location>
</feature>
<evidence type="ECO:0000256" key="6">
    <source>
        <dbReference type="ARBA" id="ARBA00022840"/>
    </source>
</evidence>
<feature type="region of interest" description="Disordered" evidence="9">
    <location>
        <begin position="1"/>
        <end position="37"/>
    </location>
</feature>
<comment type="similarity">
    <text evidence="2">Belongs to the ABC transporter superfamily. ABCB family. Multidrug resistance exporter (TC 3.A.1.201) subfamily.</text>
</comment>
<keyword evidence="4 10" id="KW-0812">Transmembrane</keyword>
<feature type="transmembrane region" description="Helical" evidence="10">
    <location>
        <begin position="1082"/>
        <end position="1104"/>
    </location>
</feature>
<evidence type="ECO:0000259" key="11">
    <source>
        <dbReference type="PROSITE" id="PS50893"/>
    </source>
</evidence>
<gene>
    <name evidence="13" type="ORF">CYCCA115_LOCUS12941</name>
</gene>
<evidence type="ECO:0000256" key="4">
    <source>
        <dbReference type="ARBA" id="ARBA00022692"/>
    </source>
</evidence>
<comment type="subcellular location">
    <subcellularLocation>
        <location evidence="1">Membrane</location>
        <topology evidence="1">Multi-pass membrane protein</topology>
    </subcellularLocation>
</comment>
<dbReference type="Proteomes" id="UP001295423">
    <property type="component" value="Unassembled WGS sequence"/>
</dbReference>
<feature type="transmembrane region" description="Helical" evidence="10">
    <location>
        <begin position="203"/>
        <end position="221"/>
    </location>
</feature>
<evidence type="ECO:0000256" key="8">
    <source>
        <dbReference type="ARBA" id="ARBA00023136"/>
    </source>
</evidence>
<dbReference type="InterPro" id="IPR017871">
    <property type="entry name" value="ABC_transporter-like_CS"/>
</dbReference>
<accession>A0AAD2JHW3</accession>
<evidence type="ECO:0008006" key="15">
    <source>
        <dbReference type="Google" id="ProtNLM"/>
    </source>
</evidence>
<dbReference type="InterPro" id="IPR036640">
    <property type="entry name" value="ABC1_TM_sf"/>
</dbReference>
<dbReference type="InterPro" id="IPR011527">
    <property type="entry name" value="ABC1_TM_dom"/>
</dbReference>
<dbReference type="FunFam" id="3.40.50.300:FF:000916">
    <property type="entry name" value="ABC transporter B family member 9"/>
    <property type="match status" value="1"/>
</dbReference>
<dbReference type="SUPFAM" id="SSF90123">
    <property type="entry name" value="ABC transporter transmembrane region"/>
    <property type="match status" value="2"/>
</dbReference>
<dbReference type="GO" id="GO:0005743">
    <property type="term" value="C:mitochondrial inner membrane"/>
    <property type="evidence" value="ECO:0007669"/>
    <property type="project" value="TreeGrafter"/>
</dbReference>
<feature type="region of interest" description="Disordered" evidence="9">
    <location>
        <begin position="675"/>
        <end position="699"/>
    </location>
</feature>
<evidence type="ECO:0000313" key="13">
    <source>
        <dbReference type="EMBL" id="CAJ1951172.1"/>
    </source>
</evidence>
<feature type="domain" description="ABC transmembrane type-1" evidence="12">
    <location>
        <begin position="1084"/>
        <end position="1331"/>
    </location>
</feature>
<feature type="region of interest" description="Disordered" evidence="9">
    <location>
        <begin position="957"/>
        <end position="999"/>
    </location>
</feature>
<dbReference type="InterPro" id="IPR003593">
    <property type="entry name" value="AAA+_ATPase"/>
</dbReference>
<dbReference type="CDD" id="cd18578">
    <property type="entry name" value="ABC_6TM_Pgp_ABCB1_D2_like"/>
    <property type="match status" value="1"/>
</dbReference>
<sequence>MKQQLEEQAPEGPPENTVKDKTVTNDKEDDKKEQPDPLASVSDVFSFAQTFSNKLCIGLGIFFAACTGCTFPAMAWIFASSFERLSSVGVEGVDYLEQIRTLAFQLLALGGIIFVAMTLSAGFLETVASDMSERMKKQWFAALLRQDMAYFDISDVSGTATIVNANGRRYKKGLGRKLGEGIQFCITLVGGLAFAFWSSWKVSLVVLTLIPLMIGATSFLIKMTTTQTQRANSSYAKAGSIVYTTVSSIRTILALNAVEDVIRQFTTATQEAYVGASSQVIMVGLANGIVMGIFCGVYIPVSWYGAYLLYDAVAETGCDPSGAVPDNVTCTPSAFHIFNALLGMTFAGAVVPQISGAIESFTGARSACYPAIEAIRRNTTTLSDSGVVMEEDTDKEYEGATKQVVRRGNSTALPKYVIDSSSDDGLKPANVVGNISFENVTFAYPTRQELNVFDGFNLEVKAGQTVALCGPSGGGKSTVVQLLERFYDPTLGSITLDGNKLSCLNVRWLRQQIGLVSQEPKLFACTIRENIKIGCPDVTDEEVEAAAKKANAHDFICSFPKGYDTDVGNEGTQLSGGQKQRIAIARVLINKPRIILLDEATSALDSESEVIVQEALDGLMTEQNQTIIVIAHRLSTIKNADMIAVIQGGKVVETGRHAELIEKRGAYNGLIEAQKGGTKNTNADSAKEGSDGEGSDAAGGAEALENDEKEHLISFKDVHFQYPSRPDQKIFTGLNLYVEEGETLALVGPSGQGKSTVIQLIENYYRPAHGSIYYQGVDMKELNVKWLRNEIGLVSQEPLLFDNSIGENIKFGMPDSTQAEIEEAAKEANAHDFIMSFPDGYGTQVGSGSNQVSGGQKQRIAIARALIRKPKLLLLDEATSALDSESEQVVQEALDKIMADKTKTTIVIAHRLSTIRNADRIAVIDSGKVCEVGTHDELMTLQTGKYRRLQKLQDLGNTDVRKSKSDKEDDNNKDDKVDATDEKEPEPEEDPDSETSKVNSEKARLLAKGDFGYFAIGAVGCVLAGLMFPGWGIAFAFMIELLYKPVLACDGDNPPSMFPEFDSCQAYRDTTAQDMRELSYKVTIGLASLVVTSILGHTFTHYGFGTAVERMNKRVRDAAFKSLARQEVAYYDVRPIATLTSRISEDCTMCHAFSGEPIRQVVMNLSSIFVGIFISFFYMWPMALMTFAILPFLAFGAEMEMRQWTGEDEGENSSDKIDEKSAAGIVIESLLNIRTVASLALEERRRAEFAAAIRRENPTPVKTNMVKASMSGFGQVFQMWGIALLFWWGGYLIYNHPSLFSFRDMNIAMWSMMYGISGMSVAMQGATDRKKASAAVNRIFALIDRESKIDPLSEEGKKLN</sequence>
<dbReference type="PANTHER" id="PTHR43394:SF27">
    <property type="entry name" value="ATP-DEPENDENT TRANSLOCASE ABCB1-LIKE"/>
    <property type="match status" value="1"/>
</dbReference>
<dbReference type="Pfam" id="PF00005">
    <property type="entry name" value="ABC_tran"/>
    <property type="match status" value="2"/>
</dbReference>
<dbReference type="PROSITE" id="PS50929">
    <property type="entry name" value="ABC_TM1F"/>
    <property type="match status" value="2"/>
</dbReference>
<dbReference type="CDD" id="cd18577">
    <property type="entry name" value="ABC_6TM_Pgp_ABCB1_D1_like"/>
    <property type="match status" value="1"/>
</dbReference>
<feature type="transmembrane region" description="Helical" evidence="10">
    <location>
        <begin position="1168"/>
        <end position="1195"/>
    </location>
</feature>
<evidence type="ECO:0000256" key="9">
    <source>
        <dbReference type="SAM" id="MobiDB-lite"/>
    </source>
</evidence>
<dbReference type="PANTHER" id="PTHR43394">
    <property type="entry name" value="ATP-DEPENDENT PERMEASE MDL1, MITOCHONDRIAL"/>
    <property type="match status" value="1"/>
</dbReference>
<evidence type="ECO:0000256" key="3">
    <source>
        <dbReference type="ARBA" id="ARBA00022448"/>
    </source>
</evidence>
<feature type="transmembrane region" description="Helical" evidence="10">
    <location>
        <begin position="178"/>
        <end position="197"/>
    </location>
</feature>
<keyword evidence="14" id="KW-1185">Reference proteome</keyword>
<feature type="domain" description="ABC transmembrane type-1" evidence="12">
    <location>
        <begin position="59"/>
        <end position="311"/>
    </location>
</feature>
<evidence type="ECO:0000313" key="14">
    <source>
        <dbReference type="Proteomes" id="UP001295423"/>
    </source>
</evidence>
<reference evidence="13" key="1">
    <citation type="submission" date="2023-08" db="EMBL/GenBank/DDBJ databases">
        <authorList>
            <person name="Audoor S."/>
            <person name="Bilcke G."/>
        </authorList>
    </citation>
    <scope>NUCLEOTIDE SEQUENCE</scope>
</reference>
<feature type="compositionally biased region" description="Basic and acidic residues" evidence="9">
    <location>
        <begin position="973"/>
        <end position="982"/>
    </location>
</feature>
<organism evidence="13 14">
    <name type="scientific">Cylindrotheca closterium</name>
    <dbReference type="NCBI Taxonomy" id="2856"/>
    <lineage>
        <taxon>Eukaryota</taxon>
        <taxon>Sar</taxon>
        <taxon>Stramenopiles</taxon>
        <taxon>Ochrophyta</taxon>
        <taxon>Bacillariophyta</taxon>
        <taxon>Bacillariophyceae</taxon>
        <taxon>Bacillariophycidae</taxon>
        <taxon>Bacillariales</taxon>
        <taxon>Bacillariaceae</taxon>
        <taxon>Cylindrotheca</taxon>
    </lineage>
</organism>
<dbReference type="Gene3D" id="3.40.50.300">
    <property type="entry name" value="P-loop containing nucleotide triphosphate hydrolases"/>
    <property type="match status" value="2"/>
</dbReference>
<keyword evidence="7 10" id="KW-1133">Transmembrane helix</keyword>
<proteinExistence type="inferred from homology"/>
<dbReference type="Gene3D" id="1.20.1560.10">
    <property type="entry name" value="ABC transporter type 1, transmembrane domain"/>
    <property type="match status" value="2"/>
</dbReference>
<dbReference type="GO" id="GO:0016887">
    <property type="term" value="F:ATP hydrolysis activity"/>
    <property type="evidence" value="ECO:0007669"/>
    <property type="project" value="InterPro"/>
</dbReference>
<evidence type="ECO:0000256" key="1">
    <source>
        <dbReference type="ARBA" id="ARBA00004141"/>
    </source>
</evidence>
<feature type="transmembrane region" description="Helical" evidence="10">
    <location>
        <begin position="1305"/>
        <end position="1323"/>
    </location>
</feature>
<dbReference type="SMART" id="SM00382">
    <property type="entry name" value="AAA"/>
    <property type="match status" value="2"/>
</dbReference>
<evidence type="ECO:0000256" key="10">
    <source>
        <dbReference type="SAM" id="Phobius"/>
    </source>
</evidence>
<keyword evidence="3" id="KW-0813">Transport</keyword>
<dbReference type="CDD" id="cd03249">
    <property type="entry name" value="ABC_MTABC3_MDL1_MDL2"/>
    <property type="match status" value="2"/>
</dbReference>
<comment type="caution">
    <text evidence="13">The sequence shown here is derived from an EMBL/GenBank/DDBJ whole genome shotgun (WGS) entry which is preliminary data.</text>
</comment>
<name>A0AAD2JHW3_9STRA</name>
<feature type="transmembrane region" description="Helical" evidence="10">
    <location>
        <begin position="1011"/>
        <end position="1037"/>
    </location>
</feature>
<feature type="compositionally biased region" description="Acidic residues" evidence="9">
    <location>
        <begin position="983"/>
        <end position="993"/>
    </location>
</feature>
<keyword evidence="5" id="KW-0547">Nucleotide-binding</keyword>
<dbReference type="GO" id="GO:0015421">
    <property type="term" value="F:ABC-type oligopeptide transporter activity"/>
    <property type="evidence" value="ECO:0007669"/>
    <property type="project" value="TreeGrafter"/>
</dbReference>
<dbReference type="PROSITE" id="PS50893">
    <property type="entry name" value="ABC_TRANSPORTER_2"/>
    <property type="match status" value="2"/>
</dbReference>
<feature type="domain" description="ABC transporter" evidence="11">
    <location>
        <begin position="435"/>
        <end position="673"/>
    </location>
</feature>
<dbReference type="PROSITE" id="PS00211">
    <property type="entry name" value="ABC_TRANSPORTER_1"/>
    <property type="match status" value="2"/>
</dbReference>
<keyword evidence="6" id="KW-0067">ATP-binding</keyword>
<evidence type="ECO:0000259" key="12">
    <source>
        <dbReference type="PROSITE" id="PS50929"/>
    </source>
</evidence>
<dbReference type="Pfam" id="PF00664">
    <property type="entry name" value="ABC_membrane"/>
    <property type="match status" value="2"/>
</dbReference>
<dbReference type="SUPFAM" id="SSF52540">
    <property type="entry name" value="P-loop containing nucleoside triphosphate hydrolases"/>
    <property type="match status" value="2"/>
</dbReference>
<dbReference type="InterPro" id="IPR039421">
    <property type="entry name" value="Type_1_exporter"/>
</dbReference>
<feature type="transmembrane region" description="Helical" evidence="10">
    <location>
        <begin position="102"/>
        <end position="128"/>
    </location>
</feature>
<dbReference type="InterPro" id="IPR003439">
    <property type="entry name" value="ABC_transporter-like_ATP-bd"/>
</dbReference>
<dbReference type="GO" id="GO:0005524">
    <property type="term" value="F:ATP binding"/>
    <property type="evidence" value="ECO:0007669"/>
    <property type="project" value="UniProtKB-KW"/>
</dbReference>
<evidence type="ECO:0000256" key="5">
    <source>
        <dbReference type="ARBA" id="ARBA00022741"/>
    </source>
</evidence>
<protein>
    <recommendedName>
        <fullName evidence="15">Bile salt export pump</fullName>
    </recommendedName>
</protein>
<feature type="domain" description="ABC transporter" evidence="11">
    <location>
        <begin position="713"/>
        <end position="951"/>
    </location>
</feature>